<accession>A0A2T9YVA0</accession>
<dbReference type="Pfam" id="PF03828">
    <property type="entry name" value="PAP_assoc"/>
    <property type="match status" value="1"/>
</dbReference>
<dbReference type="Proteomes" id="UP000245699">
    <property type="component" value="Unassembled WGS sequence"/>
</dbReference>
<feature type="domain" description="Poly(A) RNA polymerase mitochondrial-like central palm" evidence="11">
    <location>
        <begin position="279"/>
        <end position="387"/>
    </location>
</feature>
<keyword evidence="6" id="KW-0963">Cytoplasm</keyword>
<evidence type="ECO:0000256" key="4">
    <source>
        <dbReference type="ARBA" id="ARBA00008593"/>
    </source>
</evidence>
<organism evidence="12 13">
    <name type="scientific">Furculomyces boomerangus</name>
    <dbReference type="NCBI Taxonomy" id="61424"/>
    <lineage>
        <taxon>Eukaryota</taxon>
        <taxon>Fungi</taxon>
        <taxon>Fungi incertae sedis</taxon>
        <taxon>Zoopagomycota</taxon>
        <taxon>Kickxellomycotina</taxon>
        <taxon>Harpellomycetes</taxon>
        <taxon>Harpellales</taxon>
        <taxon>Harpellaceae</taxon>
        <taxon>Furculomyces</taxon>
    </lineage>
</organism>
<dbReference type="PANTHER" id="PTHR12271">
    <property type="entry name" value="POLY A POLYMERASE CID PAP -RELATED"/>
    <property type="match status" value="1"/>
</dbReference>
<evidence type="ECO:0000259" key="11">
    <source>
        <dbReference type="Pfam" id="PF22600"/>
    </source>
</evidence>
<dbReference type="GO" id="GO:0010605">
    <property type="term" value="P:negative regulation of macromolecule metabolic process"/>
    <property type="evidence" value="ECO:0007669"/>
    <property type="project" value="UniProtKB-ARBA"/>
</dbReference>
<dbReference type="CDD" id="cd05402">
    <property type="entry name" value="NT_PAP_TUTase"/>
    <property type="match status" value="1"/>
</dbReference>
<gene>
    <name evidence="12" type="ORF">BB559_002433</name>
</gene>
<proteinExistence type="inferred from homology"/>
<dbReference type="Gene3D" id="3.30.460.10">
    <property type="entry name" value="Beta Polymerase, domain 2"/>
    <property type="match status" value="1"/>
</dbReference>
<dbReference type="InterPro" id="IPR054708">
    <property type="entry name" value="MTPAP-like_central"/>
</dbReference>
<sequence>MARFFTTSDLFHTSLNNPIKRIDISKILASKQYLESNNSGKKSQIETTNYKNYLADCIGDGWIVMNRTKNDFKRRSYIKEKMTQALYSSFIGHEDLTYCICQIVDSRKKSKNKPIYKIVESLPNKCTEKSHIKYIPISLVAKYLNKNVPNLTRGTNTHTKIFEGFSNLGIGLHLILIRKPDKNGNTADNLCVGYQRSLDNIFDSSRDKTFSISSIRKEEERYHKMIESINIDPSTFMSLENTISKEQILSMNAGIMNIVTGKYTLKNEVGLEKKVLGIVENSIIQIIQDKKKFSVELFGSRKLGLSTIKSDLDIIVNFSQDTEVSLKQFIDKLTRIFKKEGHIAQKIFASVPLIKLVIYTERRKVLVDISFQNTSGIVKNFMVNAYIHSDPRVIPLLIAVREWATNRDIVEGSFLINSYGYMMLMLTFLCENGVLLPFKDMIDVLIPLYLNEILGKASVSIHEILESEMKNMGLNERSSAEAKHLAKVELFKKEVGFGLWIPFKKNENLVLKNLNTGWKTTNNKSISELLIEFFRYYGFEHDYENDIVSLREGTTKLKKSKQTEPPGEWLNNARLLTIEDPLEMERDCGRNLSVNKLEGIRSEMRRSYFILKYGRALVSNMDNLIPIVMTEYKYSNPLPLEYWISEFDMSLPVYIKSNISNGKNEE</sequence>
<evidence type="ECO:0000256" key="9">
    <source>
        <dbReference type="ARBA" id="ARBA00022842"/>
    </source>
</evidence>
<evidence type="ECO:0000256" key="3">
    <source>
        <dbReference type="ARBA" id="ARBA00004496"/>
    </source>
</evidence>
<reference evidence="12 13" key="1">
    <citation type="journal article" date="2018" name="MBio">
        <title>Comparative Genomics Reveals the Core Gene Toolbox for the Fungus-Insect Symbiosis.</title>
        <authorList>
            <person name="Wang Y."/>
            <person name="Stata M."/>
            <person name="Wang W."/>
            <person name="Stajich J.E."/>
            <person name="White M.M."/>
            <person name="Moncalvo J.M."/>
        </authorList>
    </citation>
    <scope>NUCLEOTIDE SEQUENCE [LARGE SCALE GENOMIC DNA]</scope>
    <source>
        <strain evidence="12 13">AUS-77-4</strain>
    </source>
</reference>
<comment type="cofactor">
    <cofactor evidence="2">
        <name>Mg(2+)</name>
        <dbReference type="ChEBI" id="CHEBI:18420"/>
    </cofactor>
</comment>
<evidence type="ECO:0000256" key="8">
    <source>
        <dbReference type="ARBA" id="ARBA00022723"/>
    </source>
</evidence>
<dbReference type="SUPFAM" id="SSF81631">
    <property type="entry name" value="PAP/OAS1 substrate-binding domain"/>
    <property type="match status" value="1"/>
</dbReference>
<keyword evidence="8" id="KW-0479">Metal-binding</keyword>
<dbReference type="EC" id="2.7.7.19" evidence="5"/>
<evidence type="ECO:0000259" key="10">
    <source>
        <dbReference type="Pfam" id="PF03828"/>
    </source>
</evidence>
<dbReference type="STRING" id="61424.A0A2T9YVA0"/>
<keyword evidence="13" id="KW-1185">Reference proteome</keyword>
<keyword evidence="7" id="KW-0808">Transferase</keyword>
<dbReference type="GO" id="GO:0046872">
    <property type="term" value="F:metal ion binding"/>
    <property type="evidence" value="ECO:0007669"/>
    <property type="project" value="UniProtKB-KW"/>
</dbReference>
<feature type="domain" description="PAP-associated" evidence="10">
    <location>
        <begin position="525"/>
        <end position="583"/>
    </location>
</feature>
<dbReference type="SUPFAM" id="SSF81301">
    <property type="entry name" value="Nucleotidyltransferase"/>
    <property type="match status" value="1"/>
</dbReference>
<evidence type="ECO:0000256" key="6">
    <source>
        <dbReference type="ARBA" id="ARBA00022490"/>
    </source>
</evidence>
<protein>
    <recommendedName>
        <fullName evidence="5">polynucleotide adenylyltransferase</fullName>
        <ecNumber evidence="5">2.7.7.19</ecNumber>
    </recommendedName>
</protein>
<evidence type="ECO:0000256" key="1">
    <source>
        <dbReference type="ARBA" id="ARBA00001936"/>
    </source>
</evidence>
<comment type="caution">
    <text evidence="12">The sequence shown here is derived from an EMBL/GenBank/DDBJ whole genome shotgun (WGS) entry which is preliminary data.</text>
</comment>
<keyword evidence="9" id="KW-0460">Magnesium</keyword>
<dbReference type="InterPro" id="IPR043519">
    <property type="entry name" value="NT_sf"/>
</dbReference>
<dbReference type="AlphaFoldDB" id="A0A2T9YVA0"/>
<dbReference type="GO" id="GO:0031123">
    <property type="term" value="P:RNA 3'-end processing"/>
    <property type="evidence" value="ECO:0007669"/>
    <property type="project" value="TreeGrafter"/>
</dbReference>
<dbReference type="GO" id="GO:1990817">
    <property type="term" value="F:poly(A) RNA polymerase activity"/>
    <property type="evidence" value="ECO:0007669"/>
    <property type="project" value="UniProtKB-EC"/>
</dbReference>
<evidence type="ECO:0000256" key="5">
    <source>
        <dbReference type="ARBA" id="ARBA00012388"/>
    </source>
</evidence>
<name>A0A2T9YVA0_9FUNG</name>
<dbReference type="OrthoDB" id="2274644at2759"/>
<dbReference type="EMBL" id="MBFT01000154">
    <property type="protein sequence ID" value="PVU96273.1"/>
    <property type="molecule type" value="Genomic_DNA"/>
</dbReference>
<evidence type="ECO:0000256" key="2">
    <source>
        <dbReference type="ARBA" id="ARBA00001946"/>
    </source>
</evidence>
<dbReference type="Pfam" id="PF22600">
    <property type="entry name" value="MTPAP-like_central"/>
    <property type="match status" value="1"/>
</dbReference>
<comment type="cofactor">
    <cofactor evidence="1">
        <name>Mn(2+)</name>
        <dbReference type="ChEBI" id="CHEBI:29035"/>
    </cofactor>
</comment>
<evidence type="ECO:0000313" key="12">
    <source>
        <dbReference type="EMBL" id="PVU96273.1"/>
    </source>
</evidence>
<dbReference type="GO" id="GO:0005737">
    <property type="term" value="C:cytoplasm"/>
    <property type="evidence" value="ECO:0007669"/>
    <property type="project" value="UniProtKB-SubCell"/>
</dbReference>
<dbReference type="Gene3D" id="1.10.1410.10">
    <property type="match status" value="1"/>
</dbReference>
<comment type="similarity">
    <text evidence="4">Belongs to the DNA polymerase type-B-like family.</text>
</comment>
<evidence type="ECO:0000256" key="7">
    <source>
        <dbReference type="ARBA" id="ARBA00022679"/>
    </source>
</evidence>
<dbReference type="PANTHER" id="PTHR12271:SF40">
    <property type="entry name" value="POLY(A) RNA POLYMERASE GLD2"/>
    <property type="match status" value="1"/>
</dbReference>
<evidence type="ECO:0000313" key="13">
    <source>
        <dbReference type="Proteomes" id="UP000245699"/>
    </source>
</evidence>
<comment type="subcellular location">
    <subcellularLocation>
        <location evidence="3">Cytoplasm</location>
    </subcellularLocation>
</comment>
<dbReference type="InterPro" id="IPR002058">
    <property type="entry name" value="PAP_assoc"/>
</dbReference>